<keyword evidence="3" id="KW-0963">Cytoplasm</keyword>
<gene>
    <name evidence="10" type="primary">LOC108670549</name>
</gene>
<dbReference type="FunFam" id="3.40.50.150:FF:000027">
    <property type="entry name" value="Protein-L-isoaspartate O-methyltransferase"/>
    <property type="match status" value="1"/>
</dbReference>
<evidence type="ECO:0000256" key="4">
    <source>
        <dbReference type="ARBA" id="ARBA00022603"/>
    </source>
</evidence>
<protein>
    <recommendedName>
        <fullName evidence="8">Protein-L-isoaspartate O-methyltransferase</fullName>
        <ecNumber evidence="8">2.1.1.77</ecNumber>
    </recommendedName>
</protein>
<organism evidence="9 10">
    <name type="scientific">Hyalella azteca</name>
    <name type="common">Amphipod</name>
    <dbReference type="NCBI Taxonomy" id="294128"/>
    <lineage>
        <taxon>Eukaryota</taxon>
        <taxon>Metazoa</taxon>
        <taxon>Ecdysozoa</taxon>
        <taxon>Arthropoda</taxon>
        <taxon>Crustacea</taxon>
        <taxon>Multicrustacea</taxon>
        <taxon>Malacostraca</taxon>
        <taxon>Eumalacostraca</taxon>
        <taxon>Peracarida</taxon>
        <taxon>Amphipoda</taxon>
        <taxon>Senticaudata</taxon>
        <taxon>Talitrida</taxon>
        <taxon>Talitroidea</taxon>
        <taxon>Hyalellidae</taxon>
        <taxon>Hyalella</taxon>
    </lineage>
</organism>
<dbReference type="CTD" id="30751"/>
<evidence type="ECO:0000256" key="7">
    <source>
        <dbReference type="ARBA" id="ARBA00035815"/>
    </source>
</evidence>
<comment type="subcellular location">
    <subcellularLocation>
        <location evidence="1">Cytoplasm</location>
    </subcellularLocation>
</comment>
<dbReference type="RefSeq" id="XP_018013504.1">
    <property type="nucleotide sequence ID" value="XM_018158015.2"/>
</dbReference>
<keyword evidence="4 8" id="KW-0489">Methyltransferase</keyword>
<dbReference type="EC" id="2.1.1.77" evidence="8"/>
<dbReference type="AlphaFoldDB" id="A0A8B7NIN8"/>
<dbReference type="PROSITE" id="PS01279">
    <property type="entry name" value="PCMT"/>
    <property type="match status" value="1"/>
</dbReference>
<dbReference type="InterPro" id="IPR000682">
    <property type="entry name" value="PCMT"/>
</dbReference>
<dbReference type="OrthoDB" id="73890at2759"/>
<comment type="catalytic activity">
    <reaction evidence="7">
        <text>[protein]-L-isoaspartate + S-adenosyl-L-methionine = [protein]-L-isoaspartate alpha-methyl ester + S-adenosyl-L-homocysteine</text>
        <dbReference type="Rhea" id="RHEA:12705"/>
        <dbReference type="Rhea" id="RHEA-COMP:12143"/>
        <dbReference type="Rhea" id="RHEA-COMP:12144"/>
        <dbReference type="ChEBI" id="CHEBI:57856"/>
        <dbReference type="ChEBI" id="CHEBI:59789"/>
        <dbReference type="ChEBI" id="CHEBI:90596"/>
        <dbReference type="ChEBI" id="CHEBI:90598"/>
        <dbReference type="EC" id="2.1.1.77"/>
    </reaction>
    <physiologicalReaction direction="left-to-right" evidence="7">
        <dbReference type="Rhea" id="RHEA:12706"/>
    </physiologicalReaction>
</comment>
<dbReference type="Gene3D" id="3.40.50.150">
    <property type="entry name" value="Vaccinia Virus protein VP39"/>
    <property type="match status" value="1"/>
</dbReference>
<keyword evidence="6 8" id="KW-0949">S-adenosyl-L-methionine</keyword>
<dbReference type="InterPro" id="IPR029063">
    <property type="entry name" value="SAM-dependent_MTases_sf"/>
</dbReference>
<dbReference type="NCBIfam" id="TIGR00080">
    <property type="entry name" value="pimt"/>
    <property type="match status" value="1"/>
</dbReference>
<dbReference type="GO" id="GO:0004719">
    <property type="term" value="F:protein-L-isoaspartate (D-aspartate) O-methyltransferase activity"/>
    <property type="evidence" value="ECO:0007669"/>
    <property type="project" value="UniProtKB-UniRule"/>
</dbReference>
<dbReference type="Proteomes" id="UP000694843">
    <property type="component" value="Unplaced"/>
</dbReference>
<evidence type="ECO:0000256" key="3">
    <source>
        <dbReference type="ARBA" id="ARBA00022490"/>
    </source>
</evidence>
<evidence type="ECO:0000313" key="9">
    <source>
        <dbReference type="Proteomes" id="UP000694843"/>
    </source>
</evidence>
<accession>A0A8B7NIN8</accession>
<dbReference type="GO" id="GO:0005737">
    <property type="term" value="C:cytoplasm"/>
    <property type="evidence" value="ECO:0007669"/>
    <property type="project" value="UniProtKB-SubCell"/>
</dbReference>
<dbReference type="Pfam" id="PF01135">
    <property type="entry name" value="PCMT"/>
    <property type="match status" value="1"/>
</dbReference>
<comment type="similarity">
    <text evidence="2 8">Belongs to the methyltransferase superfamily. L-isoaspartyl/D-aspartyl protein methyltransferase family.</text>
</comment>
<dbReference type="PANTHER" id="PTHR11579">
    <property type="entry name" value="PROTEIN-L-ISOASPARTATE O-METHYLTRANSFERASE"/>
    <property type="match status" value="1"/>
</dbReference>
<evidence type="ECO:0000256" key="6">
    <source>
        <dbReference type="ARBA" id="ARBA00022691"/>
    </source>
</evidence>
<dbReference type="GeneID" id="108670549"/>
<dbReference type="KEGG" id="hazt:108670549"/>
<sequence>MVTKLGALKLIITGSFLTILNRATMAWRSHGKDHADLIRNLRSNGVITSDAVEKVMLMVDRGKYSKNSPYQDSPQGIGYGVTISAPHMHACALTLLQDHLKKGNRALDVGCGSGYLTACMGHLVGEGGLTVGIDHIPELVNQARENINSDSPELLKSGIVQLVVGDGRKGYAAGGPYNAIHVGAAAPELPQSLVDQLAPGGRLVIPVGPERGSQNLEQIDKLANGTVQRTKLMGVVYVPLTDKEAQWPGRCCCGCWPC</sequence>
<evidence type="ECO:0000256" key="2">
    <source>
        <dbReference type="ARBA" id="ARBA00005369"/>
    </source>
</evidence>
<evidence type="ECO:0000256" key="1">
    <source>
        <dbReference type="ARBA" id="ARBA00004496"/>
    </source>
</evidence>
<dbReference type="SUPFAM" id="SSF53335">
    <property type="entry name" value="S-adenosyl-L-methionine-dependent methyltransferases"/>
    <property type="match status" value="1"/>
</dbReference>
<evidence type="ECO:0000256" key="5">
    <source>
        <dbReference type="ARBA" id="ARBA00022679"/>
    </source>
</evidence>
<dbReference type="GO" id="GO:0032259">
    <property type="term" value="P:methylation"/>
    <property type="evidence" value="ECO:0007669"/>
    <property type="project" value="UniProtKB-KW"/>
</dbReference>
<reference evidence="10" key="1">
    <citation type="submission" date="2025-08" db="UniProtKB">
        <authorList>
            <consortium name="RefSeq"/>
        </authorList>
    </citation>
    <scope>IDENTIFICATION</scope>
    <source>
        <tissue evidence="10">Whole organism</tissue>
    </source>
</reference>
<dbReference type="OMA" id="HMHASAC"/>
<keyword evidence="9" id="KW-1185">Reference proteome</keyword>
<evidence type="ECO:0000313" key="10">
    <source>
        <dbReference type="RefSeq" id="XP_018013504.1"/>
    </source>
</evidence>
<proteinExistence type="inferred from homology"/>
<dbReference type="PANTHER" id="PTHR11579:SF0">
    <property type="entry name" value="PROTEIN-L-ISOASPARTATE(D-ASPARTATE) O-METHYLTRANSFERASE"/>
    <property type="match status" value="1"/>
</dbReference>
<evidence type="ECO:0000256" key="8">
    <source>
        <dbReference type="RuleBase" id="RU003802"/>
    </source>
</evidence>
<name>A0A8B7NIN8_HYAAZ</name>
<dbReference type="CDD" id="cd02440">
    <property type="entry name" value="AdoMet_MTases"/>
    <property type="match status" value="1"/>
</dbReference>
<keyword evidence="5 8" id="KW-0808">Transferase</keyword>